<evidence type="ECO:0000313" key="1">
    <source>
        <dbReference type="EMBL" id="KAF2788644.1"/>
    </source>
</evidence>
<dbReference type="OrthoDB" id="3793267at2759"/>
<keyword evidence="2" id="KW-1185">Reference proteome</keyword>
<name>A0A6A6WXM1_9PLEO</name>
<reference evidence="1" key="1">
    <citation type="journal article" date="2020" name="Stud. Mycol.">
        <title>101 Dothideomycetes genomes: a test case for predicting lifestyles and emergence of pathogens.</title>
        <authorList>
            <person name="Haridas S."/>
            <person name="Albert R."/>
            <person name="Binder M."/>
            <person name="Bloem J."/>
            <person name="Labutti K."/>
            <person name="Salamov A."/>
            <person name="Andreopoulos B."/>
            <person name="Baker S."/>
            <person name="Barry K."/>
            <person name="Bills G."/>
            <person name="Bluhm B."/>
            <person name="Cannon C."/>
            <person name="Castanera R."/>
            <person name="Culley D."/>
            <person name="Daum C."/>
            <person name="Ezra D."/>
            <person name="Gonzalez J."/>
            <person name="Henrissat B."/>
            <person name="Kuo A."/>
            <person name="Liang C."/>
            <person name="Lipzen A."/>
            <person name="Lutzoni F."/>
            <person name="Magnuson J."/>
            <person name="Mondo S."/>
            <person name="Nolan M."/>
            <person name="Ohm R."/>
            <person name="Pangilinan J."/>
            <person name="Park H.-J."/>
            <person name="Ramirez L."/>
            <person name="Alfaro M."/>
            <person name="Sun H."/>
            <person name="Tritt A."/>
            <person name="Yoshinaga Y."/>
            <person name="Zwiers L.-H."/>
            <person name="Turgeon B."/>
            <person name="Goodwin S."/>
            <person name="Spatafora J."/>
            <person name="Crous P."/>
            <person name="Grigoriev I."/>
        </authorList>
    </citation>
    <scope>NUCLEOTIDE SEQUENCE</scope>
    <source>
        <strain evidence="1">CBS 109.77</strain>
    </source>
</reference>
<dbReference type="Proteomes" id="UP000799757">
    <property type="component" value="Unassembled WGS sequence"/>
</dbReference>
<dbReference type="AlphaFoldDB" id="A0A6A6WXM1"/>
<dbReference type="EMBL" id="MU002199">
    <property type="protein sequence ID" value="KAF2788644.1"/>
    <property type="molecule type" value="Genomic_DNA"/>
</dbReference>
<gene>
    <name evidence="1" type="ORF">K505DRAFT_366291</name>
</gene>
<evidence type="ECO:0000313" key="2">
    <source>
        <dbReference type="Proteomes" id="UP000799757"/>
    </source>
</evidence>
<accession>A0A6A6WXM1</accession>
<protein>
    <submittedName>
        <fullName evidence="1">Uncharacterized protein</fullName>
    </submittedName>
</protein>
<proteinExistence type="predicted"/>
<sequence length="197" mass="22011">MSFRNTTKKPYIPTIAVTPKLWERIGGENWECIGGVHTPDDRPLGATAMLAARFLQRPSEDTELVGKVKELLKETKSIADDCLAKKDGADGRYFEPQVVRALQLVQYLEKRVEIEVNGVALEGVLLYYESRIITEEEHEYMLGIYFQPMIDGLPVIHHTISSRSWFKGSSGVRFVEQAAVDSAGALPSSEGIISDLR</sequence>
<organism evidence="1 2">
    <name type="scientific">Melanomma pulvis-pyrius CBS 109.77</name>
    <dbReference type="NCBI Taxonomy" id="1314802"/>
    <lineage>
        <taxon>Eukaryota</taxon>
        <taxon>Fungi</taxon>
        <taxon>Dikarya</taxon>
        <taxon>Ascomycota</taxon>
        <taxon>Pezizomycotina</taxon>
        <taxon>Dothideomycetes</taxon>
        <taxon>Pleosporomycetidae</taxon>
        <taxon>Pleosporales</taxon>
        <taxon>Melanommataceae</taxon>
        <taxon>Melanomma</taxon>
    </lineage>
</organism>